<organism evidence="1 2">
    <name type="scientific">Pectobacterium araliae</name>
    <dbReference type="NCBI Taxonomy" id="3073862"/>
    <lineage>
        <taxon>Bacteria</taxon>
        <taxon>Pseudomonadati</taxon>
        <taxon>Pseudomonadota</taxon>
        <taxon>Gammaproteobacteria</taxon>
        <taxon>Enterobacterales</taxon>
        <taxon>Pectobacteriaceae</taxon>
        <taxon>Pectobacterium</taxon>
    </lineage>
</organism>
<proteinExistence type="predicted"/>
<accession>A0AAN0KAV0</accession>
<sequence>MKNQQVKDAYDMNRGLVQQAFNAFFDRAACAMVADFDLFQRYLSEFRAYIAELELAYDPVEQWSLGELEKAVEFLQYNQQWIAGAEQIKARLQQAFAIIVQHRVFLDGYGLLPDYLDVIPENAFSGSALPSV</sequence>
<keyword evidence="2" id="KW-1185">Reference proteome</keyword>
<name>A0AAN0KAV0_9GAMM</name>
<protein>
    <submittedName>
        <fullName evidence="1">Uncharacterized protein</fullName>
    </submittedName>
</protein>
<gene>
    <name evidence="1" type="ORF">PEC302110_21460</name>
</gene>
<dbReference type="AlphaFoldDB" id="A0AAN0KAV0"/>
<reference evidence="2" key="1">
    <citation type="journal article" date="2024" name="Int. J. Syst. Evol. Microbiol.">
        <title>Pectobacterium araliae sp. nov., a pathogen causing bacterial soft rot of Japanese angelica tree in Japan.</title>
        <authorList>
            <person name="Sawada H."/>
            <person name="Someya N."/>
            <person name="Morohoshi T."/>
            <person name="Ono M."/>
            <person name="Satou M."/>
        </authorList>
    </citation>
    <scope>NUCLEOTIDE SEQUENCE [LARGE SCALE GENOMIC DNA]</scope>
    <source>
        <strain evidence="2">MAFF 302110</strain>
    </source>
</reference>
<dbReference type="RefSeq" id="WP_261849603.1">
    <property type="nucleotide sequence ID" value="NZ_AP028908.1"/>
</dbReference>
<dbReference type="KEGG" id="parl:PEC302110_21460"/>
<evidence type="ECO:0000313" key="2">
    <source>
        <dbReference type="Proteomes" id="UP001377830"/>
    </source>
</evidence>
<dbReference type="Proteomes" id="UP001377830">
    <property type="component" value="Chromosome"/>
</dbReference>
<evidence type="ECO:0000313" key="1">
    <source>
        <dbReference type="EMBL" id="BES85049.1"/>
    </source>
</evidence>
<dbReference type="EMBL" id="AP028908">
    <property type="protein sequence ID" value="BES85049.1"/>
    <property type="molecule type" value="Genomic_DNA"/>
</dbReference>